<feature type="coiled-coil region" evidence="1">
    <location>
        <begin position="8"/>
        <end position="49"/>
    </location>
</feature>
<keyword evidence="3" id="KW-1185">Reference proteome</keyword>
<dbReference type="Proteomes" id="UP000638848">
    <property type="component" value="Unassembled WGS sequence"/>
</dbReference>
<dbReference type="AlphaFoldDB" id="A0A917GG80"/>
<dbReference type="RefSeq" id="WP_188534068.1">
    <property type="nucleotide sequence ID" value="NZ_BMEQ01000001.1"/>
</dbReference>
<accession>A0A917GG80</accession>
<keyword evidence="1" id="KW-0175">Coiled coil</keyword>
<name>A0A917GG80_9MICC</name>
<evidence type="ECO:0000313" key="3">
    <source>
        <dbReference type="Proteomes" id="UP000638848"/>
    </source>
</evidence>
<reference evidence="2" key="2">
    <citation type="submission" date="2020-09" db="EMBL/GenBank/DDBJ databases">
        <authorList>
            <person name="Sun Q."/>
            <person name="Zhou Y."/>
        </authorList>
    </citation>
    <scope>NUCLEOTIDE SEQUENCE</scope>
    <source>
        <strain evidence="2">CGMCC 1.12187</strain>
    </source>
</reference>
<protein>
    <submittedName>
        <fullName evidence="2">Uncharacterized protein</fullName>
    </submittedName>
</protein>
<organism evidence="2 3">
    <name type="scientific">Kocuria dechangensis</name>
    <dbReference type="NCBI Taxonomy" id="1176249"/>
    <lineage>
        <taxon>Bacteria</taxon>
        <taxon>Bacillati</taxon>
        <taxon>Actinomycetota</taxon>
        <taxon>Actinomycetes</taxon>
        <taxon>Micrococcales</taxon>
        <taxon>Micrococcaceae</taxon>
        <taxon>Kocuria</taxon>
    </lineage>
</organism>
<reference evidence="2" key="1">
    <citation type="journal article" date="2014" name="Int. J. Syst. Evol. Microbiol.">
        <title>Complete genome sequence of Corynebacterium casei LMG S-19264T (=DSM 44701T), isolated from a smear-ripened cheese.</title>
        <authorList>
            <consortium name="US DOE Joint Genome Institute (JGI-PGF)"/>
            <person name="Walter F."/>
            <person name="Albersmeier A."/>
            <person name="Kalinowski J."/>
            <person name="Ruckert C."/>
        </authorList>
    </citation>
    <scope>NUCLEOTIDE SEQUENCE</scope>
    <source>
        <strain evidence="2">CGMCC 1.12187</strain>
    </source>
</reference>
<proteinExistence type="predicted"/>
<comment type="caution">
    <text evidence="2">The sequence shown here is derived from an EMBL/GenBank/DDBJ whole genome shotgun (WGS) entry which is preliminary data.</text>
</comment>
<gene>
    <name evidence="2" type="ORF">GCM10011374_03210</name>
</gene>
<sequence length="53" mass="6111">MPDTMPDLTKLCKTKADWQEAAEQLQRRNHRLQELNHQLAIQLAQAKLNGGTR</sequence>
<evidence type="ECO:0000256" key="1">
    <source>
        <dbReference type="SAM" id="Coils"/>
    </source>
</evidence>
<evidence type="ECO:0000313" key="2">
    <source>
        <dbReference type="EMBL" id="GGG44252.1"/>
    </source>
</evidence>
<dbReference type="EMBL" id="BMEQ01000001">
    <property type="protein sequence ID" value="GGG44252.1"/>
    <property type="molecule type" value="Genomic_DNA"/>
</dbReference>